<dbReference type="EMBL" id="MNAD01001172">
    <property type="protein sequence ID" value="OJT07468.1"/>
    <property type="molecule type" value="Genomic_DNA"/>
</dbReference>
<organism evidence="2 3">
    <name type="scientific">Trametes pubescens</name>
    <name type="common">White-rot fungus</name>
    <dbReference type="NCBI Taxonomy" id="154538"/>
    <lineage>
        <taxon>Eukaryota</taxon>
        <taxon>Fungi</taxon>
        <taxon>Dikarya</taxon>
        <taxon>Basidiomycota</taxon>
        <taxon>Agaricomycotina</taxon>
        <taxon>Agaricomycetes</taxon>
        <taxon>Polyporales</taxon>
        <taxon>Polyporaceae</taxon>
        <taxon>Trametes</taxon>
    </lineage>
</organism>
<reference evidence="2 3" key="1">
    <citation type="submission" date="2016-10" db="EMBL/GenBank/DDBJ databases">
        <title>Genome sequence of the basidiomycete white-rot fungus Trametes pubescens.</title>
        <authorList>
            <person name="Makela M.R."/>
            <person name="Granchi Z."/>
            <person name="Peng M."/>
            <person name="De Vries R.P."/>
            <person name="Grigoriev I."/>
            <person name="Riley R."/>
            <person name="Hilden K."/>
        </authorList>
    </citation>
    <scope>NUCLEOTIDE SEQUENCE [LARGE SCALE GENOMIC DNA]</scope>
    <source>
        <strain evidence="2 3">FBCC735</strain>
    </source>
</reference>
<keyword evidence="3" id="KW-1185">Reference proteome</keyword>
<sequence length="430" mass="47356">MPFDLDISGVAGFFGGDATLAAMNTINVYAGRRWMGWYNQPGTYEVAKTYGQLAVSPFWDAVYPGPNLDPATLFKFDKVEKSAKYSYAHWAANDHSTSYLARLFIEECRAMRSVGKPPAHHGGASPLGSVTLVELPDSEELRNIEIPAKVTSMRQSPAMIFAAFTTMFLSCAAAAGCAVLRDWPCFAMIVLGMATNGIAHLVLSGRALAFETPEMVDNPEAPRAGVLYHGNDLVVLAGPKGALRAITKGHYTLVYTHSSHYHSVGVCSAILSLQFLAQLLVVPQGELRGQLLFLGSLAVSWVYNSYVSSPGLEILLRKLFMEEVLKIGTPPTQETQRDTEKNGLLQVADMEQYWLGAHSARVALAMLLLVPFVRDQGPKVLSQVLDDLIPLDTEMWKCWKEELLDNITDHFDTLCERKLVLSTEVKFNFC</sequence>
<evidence type="ECO:0000313" key="2">
    <source>
        <dbReference type="EMBL" id="OJT07468.1"/>
    </source>
</evidence>
<keyword evidence="1" id="KW-0812">Transmembrane</keyword>
<evidence type="ECO:0000313" key="3">
    <source>
        <dbReference type="Proteomes" id="UP000184267"/>
    </source>
</evidence>
<dbReference type="Proteomes" id="UP000184267">
    <property type="component" value="Unassembled WGS sequence"/>
</dbReference>
<evidence type="ECO:0000256" key="1">
    <source>
        <dbReference type="SAM" id="Phobius"/>
    </source>
</evidence>
<protein>
    <submittedName>
        <fullName evidence="2">Uncharacterized protein</fullName>
    </submittedName>
</protein>
<feature type="transmembrane region" description="Helical" evidence="1">
    <location>
        <begin position="158"/>
        <end position="179"/>
    </location>
</feature>
<feature type="transmembrane region" description="Helical" evidence="1">
    <location>
        <begin position="186"/>
        <end position="209"/>
    </location>
</feature>
<keyword evidence="1" id="KW-0472">Membrane</keyword>
<dbReference type="AlphaFoldDB" id="A0A1M2VIR1"/>
<dbReference type="OrthoDB" id="2745040at2759"/>
<keyword evidence="1" id="KW-1133">Transmembrane helix</keyword>
<gene>
    <name evidence="2" type="ORF">TRAPUB_1653</name>
</gene>
<comment type="caution">
    <text evidence="2">The sequence shown here is derived from an EMBL/GenBank/DDBJ whole genome shotgun (WGS) entry which is preliminary data.</text>
</comment>
<proteinExistence type="predicted"/>
<accession>A0A1M2VIR1</accession>
<dbReference type="STRING" id="154538.A0A1M2VIR1"/>
<name>A0A1M2VIR1_TRAPU</name>